<dbReference type="OMA" id="PIRAGWM"/>
<feature type="transmembrane region" description="Helical" evidence="8">
    <location>
        <begin position="105"/>
        <end position="129"/>
    </location>
</feature>
<reference evidence="9 11" key="2">
    <citation type="journal article" date="2013" name="Nature">
        <title>Insights into bilaterian evolution from three spiralian genomes.</title>
        <authorList>
            <person name="Simakov O."/>
            <person name="Marletaz F."/>
            <person name="Cho S.J."/>
            <person name="Edsinger-Gonzales E."/>
            <person name="Havlak P."/>
            <person name="Hellsten U."/>
            <person name="Kuo D.H."/>
            <person name="Larsson T."/>
            <person name="Lv J."/>
            <person name="Arendt D."/>
            <person name="Savage R."/>
            <person name="Osoegawa K."/>
            <person name="de Jong P."/>
            <person name="Grimwood J."/>
            <person name="Chapman J.A."/>
            <person name="Shapiro H."/>
            <person name="Aerts A."/>
            <person name="Otillar R.P."/>
            <person name="Terry A.Y."/>
            <person name="Boore J.L."/>
            <person name="Grigoriev I.V."/>
            <person name="Lindberg D.R."/>
            <person name="Seaver E.C."/>
            <person name="Weisblat D.A."/>
            <person name="Putnam N.H."/>
            <person name="Rokhsar D.S."/>
        </authorList>
    </citation>
    <scope>NUCLEOTIDE SEQUENCE</scope>
</reference>
<dbReference type="eggNOG" id="KOG3269">
    <property type="taxonomic scope" value="Eukaryota"/>
</dbReference>
<dbReference type="STRING" id="6412.T1ELI3"/>
<name>T1ELI3_HELRO</name>
<evidence type="ECO:0000256" key="2">
    <source>
        <dbReference type="ARBA" id="ARBA00009950"/>
    </source>
</evidence>
<dbReference type="GeneID" id="20197433"/>
<dbReference type="PANTHER" id="PTHR13505:SF7">
    <property type="entry name" value="TRANSMEMBRANE PROTEIN 208"/>
    <property type="match status" value="1"/>
</dbReference>
<dbReference type="GO" id="GO:0006624">
    <property type="term" value="P:vacuolar protein processing"/>
    <property type="evidence" value="ECO:0000318"/>
    <property type="project" value="GO_Central"/>
</dbReference>
<evidence type="ECO:0000256" key="4">
    <source>
        <dbReference type="ARBA" id="ARBA00022692"/>
    </source>
</evidence>
<comment type="similarity">
    <text evidence="2">Belongs to the TMEM208 family.</text>
</comment>
<dbReference type="InterPro" id="IPR008506">
    <property type="entry name" value="SND2/TMEM208"/>
</dbReference>
<feature type="transmembrane region" description="Helical" evidence="8">
    <location>
        <begin position="52"/>
        <end position="68"/>
    </location>
</feature>
<dbReference type="Proteomes" id="UP000015101">
    <property type="component" value="Unassembled WGS sequence"/>
</dbReference>
<dbReference type="EMBL" id="KB097736">
    <property type="protein sequence ID" value="ESN90968.1"/>
    <property type="molecule type" value="Genomic_DNA"/>
</dbReference>
<dbReference type="EnsemblMetazoa" id="HelroT155421">
    <property type="protein sequence ID" value="HelroP155421"/>
    <property type="gene ID" value="HelroG155421"/>
</dbReference>
<sequence>MTTKGKQATKGQRQIVEENKETLHLYSRIVLSTNAVYLVLTCLFFWNSFTIFYMFISVLALGIMYGSYRGMQVISRPTYTQEGAIADSGVDLNMKEGMAEHLKDLILFTGGLQLASLISNYFWLLIFVIPGRAFYLLWVNILAPWFFAEAPEVDEKKAKKMERKMKRGTK</sequence>
<dbReference type="AlphaFoldDB" id="T1ELI3"/>
<reference evidence="10" key="3">
    <citation type="submission" date="2015-06" db="UniProtKB">
        <authorList>
            <consortium name="EnsemblMetazoa"/>
        </authorList>
    </citation>
    <scope>IDENTIFICATION</scope>
</reference>
<evidence type="ECO:0000256" key="8">
    <source>
        <dbReference type="SAM" id="Phobius"/>
    </source>
</evidence>
<dbReference type="RefSeq" id="XP_009030950.1">
    <property type="nucleotide sequence ID" value="XM_009032702.1"/>
</dbReference>
<proteinExistence type="inferred from homology"/>
<dbReference type="InParanoid" id="T1ELI3"/>
<dbReference type="EMBL" id="AMQM01008196">
    <property type="status" value="NOT_ANNOTATED_CDS"/>
    <property type="molecule type" value="Genomic_DNA"/>
</dbReference>
<dbReference type="OrthoDB" id="10012212at2759"/>
<dbReference type="CTD" id="20197433"/>
<evidence type="ECO:0000313" key="10">
    <source>
        <dbReference type="EnsemblMetazoa" id="HelroP155421"/>
    </source>
</evidence>
<dbReference type="HOGENOM" id="CLU_094308_3_0_1"/>
<organism evidence="10 11">
    <name type="scientific">Helobdella robusta</name>
    <name type="common">Californian leech</name>
    <dbReference type="NCBI Taxonomy" id="6412"/>
    <lineage>
        <taxon>Eukaryota</taxon>
        <taxon>Metazoa</taxon>
        <taxon>Spiralia</taxon>
        <taxon>Lophotrochozoa</taxon>
        <taxon>Annelida</taxon>
        <taxon>Clitellata</taxon>
        <taxon>Hirudinea</taxon>
        <taxon>Rhynchobdellida</taxon>
        <taxon>Glossiphoniidae</taxon>
        <taxon>Helobdella</taxon>
    </lineage>
</organism>
<dbReference type="FunCoup" id="T1ELI3">
    <property type="interactions" value="68"/>
</dbReference>
<keyword evidence="11" id="KW-1185">Reference proteome</keyword>
<evidence type="ECO:0000313" key="9">
    <source>
        <dbReference type="EMBL" id="ESN90968.1"/>
    </source>
</evidence>
<dbReference type="Pfam" id="PF05620">
    <property type="entry name" value="TMEM208_SND2"/>
    <property type="match status" value="1"/>
</dbReference>
<keyword evidence="7 8" id="KW-0472">Membrane</keyword>
<evidence type="ECO:0000313" key="11">
    <source>
        <dbReference type="Proteomes" id="UP000015101"/>
    </source>
</evidence>
<dbReference type="GO" id="GO:0005789">
    <property type="term" value="C:endoplasmic reticulum membrane"/>
    <property type="evidence" value="ECO:0007669"/>
    <property type="project" value="UniProtKB-SubCell"/>
</dbReference>
<dbReference type="GO" id="GO:0005773">
    <property type="term" value="C:vacuole"/>
    <property type="evidence" value="ECO:0007669"/>
    <property type="project" value="GOC"/>
</dbReference>
<comment type="subcellular location">
    <subcellularLocation>
        <location evidence="1">Endoplasmic reticulum membrane</location>
        <topology evidence="1">Multi-pass membrane protein</topology>
    </subcellularLocation>
</comment>
<evidence type="ECO:0000256" key="3">
    <source>
        <dbReference type="ARBA" id="ARBA00015033"/>
    </source>
</evidence>
<gene>
    <name evidence="10" type="primary">20197433</name>
    <name evidence="9" type="ORF">HELRODRAFT_155421</name>
</gene>
<evidence type="ECO:0000256" key="6">
    <source>
        <dbReference type="ARBA" id="ARBA00022989"/>
    </source>
</evidence>
<reference evidence="11" key="1">
    <citation type="submission" date="2012-12" db="EMBL/GenBank/DDBJ databases">
        <authorList>
            <person name="Hellsten U."/>
            <person name="Grimwood J."/>
            <person name="Chapman J.A."/>
            <person name="Shapiro H."/>
            <person name="Aerts A."/>
            <person name="Otillar R.P."/>
            <person name="Terry A.Y."/>
            <person name="Boore J.L."/>
            <person name="Simakov O."/>
            <person name="Marletaz F."/>
            <person name="Cho S.-J."/>
            <person name="Edsinger-Gonzales E."/>
            <person name="Havlak P."/>
            <person name="Kuo D.-H."/>
            <person name="Larsson T."/>
            <person name="Lv J."/>
            <person name="Arendt D."/>
            <person name="Savage R."/>
            <person name="Osoegawa K."/>
            <person name="de Jong P."/>
            <person name="Lindberg D.R."/>
            <person name="Seaver E.C."/>
            <person name="Weisblat D.A."/>
            <person name="Putnam N.H."/>
            <person name="Grigoriev I.V."/>
            <person name="Rokhsar D.S."/>
        </authorList>
    </citation>
    <scope>NUCLEOTIDE SEQUENCE</scope>
</reference>
<evidence type="ECO:0000256" key="7">
    <source>
        <dbReference type="ARBA" id="ARBA00023136"/>
    </source>
</evidence>
<evidence type="ECO:0000256" key="1">
    <source>
        <dbReference type="ARBA" id="ARBA00004477"/>
    </source>
</evidence>
<dbReference type="PANTHER" id="PTHR13505">
    <property type="entry name" value="TRANSMEMBRANE PROTEIN 208"/>
    <property type="match status" value="1"/>
</dbReference>
<dbReference type="KEGG" id="hro:HELRODRAFT_155421"/>
<accession>T1ELI3</accession>
<keyword evidence="5" id="KW-0256">Endoplasmic reticulum</keyword>
<keyword evidence="4 8" id="KW-0812">Transmembrane</keyword>
<evidence type="ECO:0000256" key="5">
    <source>
        <dbReference type="ARBA" id="ARBA00022824"/>
    </source>
</evidence>
<keyword evidence="6 8" id="KW-1133">Transmembrane helix</keyword>
<protein>
    <recommendedName>
        <fullName evidence="3">Transmembrane protein 208</fullName>
    </recommendedName>
</protein>